<dbReference type="AlphaFoldDB" id="A0A2P2KDW2"/>
<feature type="compositionally biased region" description="Basic residues" evidence="1">
    <location>
        <begin position="185"/>
        <end position="195"/>
    </location>
</feature>
<name>A0A2P2KDW2_RHIMU</name>
<evidence type="ECO:0000313" key="2">
    <source>
        <dbReference type="EMBL" id="MBX03841.1"/>
    </source>
</evidence>
<dbReference type="PANTHER" id="PTHR12265:SF0">
    <property type="entry name" value="EXPRESSED PROTEIN"/>
    <property type="match status" value="1"/>
</dbReference>
<dbReference type="InterPro" id="IPR008547">
    <property type="entry name" value="DUF829_TMEM53"/>
</dbReference>
<organism evidence="2">
    <name type="scientific">Rhizophora mucronata</name>
    <name type="common">Asiatic mangrove</name>
    <dbReference type="NCBI Taxonomy" id="61149"/>
    <lineage>
        <taxon>Eukaryota</taxon>
        <taxon>Viridiplantae</taxon>
        <taxon>Streptophyta</taxon>
        <taxon>Embryophyta</taxon>
        <taxon>Tracheophyta</taxon>
        <taxon>Spermatophyta</taxon>
        <taxon>Magnoliopsida</taxon>
        <taxon>eudicotyledons</taxon>
        <taxon>Gunneridae</taxon>
        <taxon>Pentapetalae</taxon>
        <taxon>rosids</taxon>
        <taxon>fabids</taxon>
        <taxon>Malpighiales</taxon>
        <taxon>Rhizophoraceae</taxon>
        <taxon>Rhizophora</taxon>
    </lineage>
</organism>
<protein>
    <submittedName>
        <fullName evidence="2">Uncharacterized protein LOC105129708</fullName>
    </submittedName>
</protein>
<dbReference type="InterPro" id="IPR029058">
    <property type="entry name" value="AB_hydrolase_fold"/>
</dbReference>
<feature type="region of interest" description="Disordered" evidence="1">
    <location>
        <begin position="179"/>
        <end position="200"/>
    </location>
</feature>
<reference evidence="2" key="1">
    <citation type="submission" date="2018-02" db="EMBL/GenBank/DDBJ databases">
        <title>Rhizophora mucronata_Transcriptome.</title>
        <authorList>
            <person name="Meera S.P."/>
            <person name="Sreeshan A."/>
            <person name="Augustine A."/>
        </authorList>
    </citation>
    <scope>NUCLEOTIDE SEQUENCE</scope>
    <source>
        <tissue evidence="2">Leaf</tissue>
    </source>
</reference>
<dbReference type="PANTHER" id="PTHR12265">
    <property type="entry name" value="TRANSMEMBRANE PROTEIN 53"/>
    <property type="match status" value="1"/>
</dbReference>
<dbReference type="EMBL" id="GGEC01023357">
    <property type="protein sequence ID" value="MBX03841.1"/>
    <property type="molecule type" value="Transcribed_RNA"/>
</dbReference>
<evidence type="ECO:0000256" key="1">
    <source>
        <dbReference type="SAM" id="MobiDB-lite"/>
    </source>
</evidence>
<dbReference type="Pfam" id="PF05705">
    <property type="entry name" value="DUF829"/>
    <property type="match status" value="1"/>
</dbReference>
<proteinExistence type="predicted"/>
<dbReference type="SUPFAM" id="SSF53474">
    <property type="entry name" value="alpha/beta-Hydrolases"/>
    <property type="match status" value="1"/>
</dbReference>
<sequence>MGGPYLILCSENDELASYQVICNFTQRLRELGGDVKLVTMNGSPHVGHYRLYPIDYKAAVTELLGKAASVYSQRIQRLEGERMCFKGSHDEISELSKPRKAAVGPSQSFAGVTVASSDFHMPSSVEYYEGRDVGFVQNENKEALIHLSGPPRINANGVLGQILFDVCIPKDVEGWDISSSASLSRRPRTSSRRHAPFNPMNCIRRSRL</sequence>
<accession>A0A2P2KDW2</accession>